<feature type="region of interest" description="Disordered" evidence="2">
    <location>
        <begin position="153"/>
        <end position="186"/>
    </location>
</feature>
<sequence>MSTKEQNKVSVIEDYLDCIDSLPTDLSRMLTEIKEYDILSKDNVKKMAYLTDDLNKTFQDNSETDRINLCNDLLSVLQDNLLYGEKKVELAQKTYDMVSARIKRIDEDAAIIEEEEFTSSKAQLNYTNDLNSINTNIESKNIKVNLFNGSDNDENIENTNNSVNNTSSNNTNSHKGDKKSTNDSSTLSKSRINNIIYIYI</sequence>
<dbReference type="PANTHER" id="PTHR10333:SF42">
    <property type="entry name" value="INHIBITOR OF GROWTH PROTEIN 5"/>
    <property type="match status" value="1"/>
</dbReference>
<reference evidence="4 5" key="1">
    <citation type="submission" date="2016-08" db="EMBL/GenBank/DDBJ databases">
        <title>A Parts List for Fungal Cellulosomes Revealed by Comparative Genomics.</title>
        <authorList>
            <consortium name="DOE Joint Genome Institute"/>
            <person name="Haitjema C.H."/>
            <person name="Gilmore S.P."/>
            <person name="Henske J.K."/>
            <person name="Solomon K.V."/>
            <person name="De Groot R."/>
            <person name="Kuo A."/>
            <person name="Mondo S.J."/>
            <person name="Salamov A.A."/>
            <person name="Labutti K."/>
            <person name="Zhao Z."/>
            <person name="Chiniquy J."/>
            <person name="Barry K."/>
            <person name="Brewer H.M."/>
            <person name="Purvine S.O."/>
            <person name="Wright A.T."/>
            <person name="Boxma B."/>
            <person name="Van Alen T."/>
            <person name="Hackstein J.H."/>
            <person name="Baker S.E."/>
            <person name="Grigoriev I.V."/>
            <person name="O'Malley M.A."/>
        </authorList>
    </citation>
    <scope>NUCLEOTIDE SEQUENCE [LARGE SCALE GENOMIC DNA]</scope>
    <source>
        <strain evidence="4 5">S4</strain>
    </source>
</reference>
<proteinExistence type="predicted"/>
<evidence type="ECO:0000256" key="1">
    <source>
        <dbReference type="ARBA" id="ARBA00022853"/>
    </source>
</evidence>
<dbReference type="Proteomes" id="UP000193944">
    <property type="component" value="Unassembled WGS sequence"/>
</dbReference>
<accession>A0A1Y1WV31</accession>
<protein>
    <recommendedName>
        <fullName evidence="3">Inhibitor of growth protein N-terminal histone-binding domain-containing protein</fullName>
    </recommendedName>
</protein>
<reference evidence="4 5" key="2">
    <citation type="submission" date="2016-08" db="EMBL/GenBank/DDBJ databases">
        <title>Pervasive Adenine N6-methylation of Active Genes in Fungi.</title>
        <authorList>
            <consortium name="DOE Joint Genome Institute"/>
            <person name="Mondo S.J."/>
            <person name="Dannebaum R.O."/>
            <person name="Kuo R.C."/>
            <person name="Labutti K."/>
            <person name="Haridas S."/>
            <person name="Kuo A."/>
            <person name="Salamov A."/>
            <person name="Ahrendt S.R."/>
            <person name="Lipzen A."/>
            <person name="Sullivan W."/>
            <person name="Andreopoulos W.B."/>
            <person name="Clum A."/>
            <person name="Lindquist E."/>
            <person name="Daum C."/>
            <person name="Ramamoorthy G.K."/>
            <person name="Gryganskyi A."/>
            <person name="Culley D."/>
            <person name="Magnuson J.K."/>
            <person name="James T.Y."/>
            <person name="O'Malley M.A."/>
            <person name="Stajich J.E."/>
            <person name="Spatafora J.W."/>
            <person name="Visel A."/>
            <person name="Grigoriev I.V."/>
        </authorList>
    </citation>
    <scope>NUCLEOTIDE SEQUENCE [LARGE SCALE GENOMIC DNA]</scope>
    <source>
        <strain evidence="4 5">S4</strain>
    </source>
</reference>
<gene>
    <name evidence="4" type="ORF">BCR32DRAFT_61509</name>
</gene>
<dbReference type="GO" id="GO:0005634">
    <property type="term" value="C:nucleus"/>
    <property type="evidence" value="ECO:0007669"/>
    <property type="project" value="TreeGrafter"/>
</dbReference>
<dbReference type="InterPro" id="IPR024610">
    <property type="entry name" value="ING_N_histone-binding"/>
</dbReference>
<dbReference type="AlphaFoldDB" id="A0A1Y1WV31"/>
<feature type="compositionally biased region" description="Low complexity" evidence="2">
    <location>
        <begin position="157"/>
        <end position="173"/>
    </location>
</feature>
<dbReference type="SMART" id="SM01408">
    <property type="entry name" value="ING"/>
    <property type="match status" value="1"/>
</dbReference>
<feature type="domain" description="Inhibitor of growth protein N-terminal histone-binding" evidence="3">
    <location>
        <begin position="11"/>
        <end position="112"/>
    </location>
</feature>
<comment type="caution">
    <text evidence="4">The sequence shown here is derived from an EMBL/GenBank/DDBJ whole genome shotgun (WGS) entry which is preliminary data.</text>
</comment>
<organism evidence="4 5">
    <name type="scientific">Anaeromyces robustus</name>
    <dbReference type="NCBI Taxonomy" id="1754192"/>
    <lineage>
        <taxon>Eukaryota</taxon>
        <taxon>Fungi</taxon>
        <taxon>Fungi incertae sedis</taxon>
        <taxon>Chytridiomycota</taxon>
        <taxon>Chytridiomycota incertae sedis</taxon>
        <taxon>Neocallimastigomycetes</taxon>
        <taxon>Neocallimastigales</taxon>
        <taxon>Neocallimastigaceae</taxon>
        <taxon>Anaeromyces</taxon>
    </lineage>
</organism>
<evidence type="ECO:0000313" key="5">
    <source>
        <dbReference type="Proteomes" id="UP000193944"/>
    </source>
</evidence>
<dbReference type="Gene3D" id="6.10.140.1740">
    <property type="match status" value="1"/>
</dbReference>
<dbReference type="GO" id="GO:0006325">
    <property type="term" value="P:chromatin organization"/>
    <property type="evidence" value="ECO:0007669"/>
    <property type="project" value="UniProtKB-KW"/>
</dbReference>
<evidence type="ECO:0000256" key="2">
    <source>
        <dbReference type="SAM" id="MobiDB-lite"/>
    </source>
</evidence>
<dbReference type="EMBL" id="MCFG01000251">
    <property type="protein sequence ID" value="ORX77363.1"/>
    <property type="molecule type" value="Genomic_DNA"/>
</dbReference>
<dbReference type="Pfam" id="PF12998">
    <property type="entry name" value="ING"/>
    <property type="match status" value="1"/>
</dbReference>
<dbReference type="OrthoDB" id="5411773at2759"/>
<dbReference type="InterPro" id="IPR028651">
    <property type="entry name" value="ING_fam"/>
</dbReference>
<dbReference type="GO" id="GO:0006355">
    <property type="term" value="P:regulation of DNA-templated transcription"/>
    <property type="evidence" value="ECO:0007669"/>
    <property type="project" value="TreeGrafter"/>
</dbReference>
<evidence type="ECO:0000259" key="3">
    <source>
        <dbReference type="SMART" id="SM01408"/>
    </source>
</evidence>
<dbReference type="PANTHER" id="PTHR10333">
    <property type="entry name" value="INHIBITOR OF GROWTH PROTEIN"/>
    <property type="match status" value="1"/>
</dbReference>
<evidence type="ECO:0000313" key="4">
    <source>
        <dbReference type="EMBL" id="ORX77363.1"/>
    </source>
</evidence>
<keyword evidence="1" id="KW-0156">Chromatin regulator</keyword>
<keyword evidence="5" id="KW-1185">Reference proteome</keyword>
<dbReference type="STRING" id="1754192.A0A1Y1WV31"/>
<name>A0A1Y1WV31_9FUNG</name>